<name>A0A7S0ABZ8_9DINO</name>
<dbReference type="EMBL" id="HBEG01022783">
    <property type="protein sequence ID" value="CAD8358482.1"/>
    <property type="molecule type" value="Transcribed_RNA"/>
</dbReference>
<accession>A0A7S0ABZ8</accession>
<reference evidence="2" key="1">
    <citation type="submission" date="2021-01" db="EMBL/GenBank/DDBJ databases">
        <authorList>
            <person name="Corre E."/>
            <person name="Pelletier E."/>
            <person name="Niang G."/>
            <person name="Scheremetjew M."/>
            <person name="Finn R."/>
            <person name="Kale V."/>
            <person name="Holt S."/>
            <person name="Cochrane G."/>
            <person name="Meng A."/>
            <person name="Brown T."/>
            <person name="Cohen L."/>
        </authorList>
    </citation>
    <scope>NUCLEOTIDE SEQUENCE</scope>
    <source>
        <strain evidence="2">Pbaha01</strain>
    </source>
</reference>
<dbReference type="AlphaFoldDB" id="A0A7S0ABZ8"/>
<feature type="compositionally biased region" description="Low complexity" evidence="1">
    <location>
        <begin position="1"/>
        <end position="17"/>
    </location>
</feature>
<evidence type="ECO:0000313" key="2">
    <source>
        <dbReference type="EMBL" id="CAD8358482.1"/>
    </source>
</evidence>
<sequence length="115" mass="11931">MGCLSSSAAGGADSPAGKRYAAEAQFGKGRPGEASGSTAPGGDEPVLAPAATEEVPPCLRRGADEAVPIERAGLWRDADGDEAHEFWEEDRRSGDLRPVADSALRRVEAAKAGRR</sequence>
<evidence type="ECO:0000256" key="1">
    <source>
        <dbReference type="SAM" id="MobiDB-lite"/>
    </source>
</evidence>
<proteinExistence type="predicted"/>
<protein>
    <submittedName>
        <fullName evidence="2">Uncharacterized protein</fullName>
    </submittedName>
</protein>
<gene>
    <name evidence="2" type="ORF">PBAH0796_LOCUS13820</name>
</gene>
<feature type="region of interest" description="Disordered" evidence="1">
    <location>
        <begin position="1"/>
        <end position="64"/>
    </location>
</feature>
<organism evidence="2">
    <name type="scientific">Pyrodinium bahamense</name>
    <dbReference type="NCBI Taxonomy" id="73915"/>
    <lineage>
        <taxon>Eukaryota</taxon>
        <taxon>Sar</taxon>
        <taxon>Alveolata</taxon>
        <taxon>Dinophyceae</taxon>
        <taxon>Gonyaulacales</taxon>
        <taxon>Pyrocystaceae</taxon>
        <taxon>Pyrodinium</taxon>
    </lineage>
</organism>